<keyword evidence="2" id="KW-1185">Reference proteome</keyword>
<dbReference type="STRING" id="460265.Mnod_0920"/>
<evidence type="ECO:0000313" key="2">
    <source>
        <dbReference type="Proteomes" id="UP000008207"/>
    </source>
</evidence>
<name>B8IGN9_METNO</name>
<evidence type="ECO:0000313" key="1">
    <source>
        <dbReference type="EMBL" id="ACL55939.1"/>
    </source>
</evidence>
<dbReference type="Proteomes" id="UP000008207">
    <property type="component" value="Chromosome"/>
</dbReference>
<proteinExistence type="predicted"/>
<sequence>MAEEDLVARIIQLAQQPRQRFYELALSLHELH</sequence>
<protein>
    <submittedName>
        <fullName evidence="1">Uncharacterized protein</fullName>
    </submittedName>
</protein>
<reference evidence="1 2" key="1">
    <citation type="submission" date="2009-01" db="EMBL/GenBank/DDBJ databases">
        <title>Complete sequence of chromosome of Methylobacterium nodulans ORS 2060.</title>
        <authorList>
            <consortium name="US DOE Joint Genome Institute"/>
            <person name="Lucas S."/>
            <person name="Copeland A."/>
            <person name="Lapidus A."/>
            <person name="Glavina del Rio T."/>
            <person name="Dalin E."/>
            <person name="Tice H."/>
            <person name="Bruce D."/>
            <person name="Goodwin L."/>
            <person name="Pitluck S."/>
            <person name="Sims D."/>
            <person name="Brettin T."/>
            <person name="Detter J.C."/>
            <person name="Han C."/>
            <person name="Larimer F."/>
            <person name="Land M."/>
            <person name="Hauser L."/>
            <person name="Kyrpides N."/>
            <person name="Ivanova N."/>
            <person name="Marx C.J."/>
            <person name="Richardson P."/>
        </authorList>
    </citation>
    <scope>NUCLEOTIDE SEQUENCE [LARGE SCALE GENOMIC DNA]</scope>
    <source>
        <strain evidence="2">LMG 21967 / CNCM I-2342 / ORS 2060</strain>
    </source>
</reference>
<dbReference type="EMBL" id="CP001349">
    <property type="protein sequence ID" value="ACL55939.1"/>
    <property type="molecule type" value="Genomic_DNA"/>
</dbReference>
<dbReference type="HOGENOM" id="CLU_3390262_0_0_5"/>
<organism evidence="1 2">
    <name type="scientific">Methylobacterium nodulans (strain LMG 21967 / CNCM I-2342 / ORS 2060)</name>
    <dbReference type="NCBI Taxonomy" id="460265"/>
    <lineage>
        <taxon>Bacteria</taxon>
        <taxon>Pseudomonadati</taxon>
        <taxon>Pseudomonadota</taxon>
        <taxon>Alphaproteobacteria</taxon>
        <taxon>Hyphomicrobiales</taxon>
        <taxon>Methylobacteriaceae</taxon>
        <taxon>Methylobacterium</taxon>
    </lineage>
</organism>
<dbReference type="AlphaFoldDB" id="B8IGN9"/>
<accession>B8IGN9</accession>
<gene>
    <name evidence="1" type="ordered locus">Mnod_0920</name>
</gene>
<dbReference type="KEGG" id="mno:Mnod_0920"/>